<sequence length="138" mass="16242">MLLFCSTIVKAQLVGTNVHNYTDFHKYTYIKTISNNIMRYECWEKTHPYFIGLQTISVQSNIILQYTFGIEAKHAIPQCTKFVQDSYYEVQNSLREGCISHQTRDNEDIYQMPDNIEVILHYNYKDGKNSYTMCSTLK</sequence>
<dbReference type="AlphaFoldDB" id="A0A1G8NMT9"/>
<proteinExistence type="predicted"/>
<dbReference type="EMBL" id="FNDO01000078">
    <property type="protein sequence ID" value="SDI81457.1"/>
    <property type="molecule type" value="Genomic_DNA"/>
</dbReference>
<reference evidence="1 2" key="1">
    <citation type="submission" date="2016-10" db="EMBL/GenBank/DDBJ databases">
        <authorList>
            <person name="de Groot N.N."/>
        </authorList>
    </citation>
    <scope>NUCLEOTIDE SEQUENCE [LARGE SCALE GENOMIC DNA]</scope>
    <source>
        <strain evidence="1 2">NLAE-zl-C57</strain>
    </source>
</reference>
<dbReference type="Proteomes" id="UP000181870">
    <property type="component" value="Unassembled WGS sequence"/>
</dbReference>
<organism evidence="1 2">
    <name type="scientific">Bacteroides ovatus</name>
    <dbReference type="NCBI Taxonomy" id="28116"/>
    <lineage>
        <taxon>Bacteria</taxon>
        <taxon>Pseudomonadati</taxon>
        <taxon>Bacteroidota</taxon>
        <taxon>Bacteroidia</taxon>
        <taxon>Bacteroidales</taxon>
        <taxon>Bacteroidaceae</taxon>
        <taxon>Bacteroides</taxon>
    </lineage>
</organism>
<gene>
    <name evidence="1" type="ORF">SAMN05192582_10785</name>
</gene>
<protein>
    <submittedName>
        <fullName evidence="1">Uncharacterized protein</fullName>
    </submittedName>
</protein>
<accession>A0A1G8NMT9</accession>
<evidence type="ECO:0000313" key="2">
    <source>
        <dbReference type="Proteomes" id="UP000181870"/>
    </source>
</evidence>
<name>A0A1G8NMT9_BACOV</name>
<evidence type="ECO:0000313" key="1">
    <source>
        <dbReference type="EMBL" id="SDI81457.1"/>
    </source>
</evidence>